<sequence length="717" mass="80514">MALWVDAPVAGTAKAPRGPRACTTCAKAKSRCIAGPKGQEKCERCHRLGKPCSSQTPAPARKRKRPRTTRVAELERRLEDLTALIESVQRQGPAAPSPPDLDQHSAPSRSPNRWADRVHHLRPLDLAETGDSIRTFRQNCWENPLGHIFPNHSIFGDDLEHQQSPASGVVPPAAAAVLPRPSSGYPSAQTTAASSIGSSTHQQPHPRSSEQHRSCPWPQDDEAEAFLRVYREHLNHLFPFVIVPPHLSSAELWKQRPFLWKVVMMGACRSDGRRQAALGNELLREVTETAFMRPRKNLDLLQGLQMLIAWYHYNLDSFQMMNLLFLTMSITTSLGAVETKEIPDKEGYSSESLEQMRAFAGTYYLVTVTFTTNKRPDALMNNANAAYLATCCRALLSQMEYPTDELVVHLVRAQKLLQGISQGFAQRKAAPNEKRVPQVHFIHGLRERIRGVASALPPHIRANPTLRGHFLVAEILIYENSLEELYHCPFLRQSREAGPIPFSPARRTEDVSERVAMLWDCAHLVHAFLENRLPDEKTNKFPRVVCPTSPDLTYVFLTMIKLATVQVPGWDLARARKEMQVDEFMARLLKRMEHAAENRKSETKGGLADGQPEHGQGDDESEDPFAKLARKVRNVRDLLRVLEYHDDYATSQVVRVYDPAPMTLVDATQDLMQDLGGGLWPDPTSGTPDWDTSAVGEAIDWVAIFNNYTMTESFNMA</sequence>
<dbReference type="RefSeq" id="XP_003662936.1">
    <property type="nucleotide sequence ID" value="XM_003662888.1"/>
</dbReference>
<dbReference type="InParanoid" id="G2QEA8"/>
<evidence type="ECO:0000256" key="1">
    <source>
        <dbReference type="ARBA" id="ARBA00004123"/>
    </source>
</evidence>
<dbReference type="Gene3D" id="4.10.240.10">
    <property type="entry name" value="Zn(2)-C6 fungal-type DNA-binding domain"/>
    <property type="match status" value="1"/>
</dbReference>
<feature type="region of interest" description="Disordered" evidence="6">
    <location>
        <begin position="89"/>
        <end position="116"/>
    </location>
</feature>
<comment type="subcellular location">
    <subcellularLocation>
        <location evidence="1">Nucleus</location>
    </subcellularLocation>
</comment>
<dbReference type="VEuPathDB" id="FungiDB:MYCTH_2304154"/>
<evidence type="ECO:0000256" key="4">
    <source>
        <dbReference type="ARBA" id="ARBA00023163"/>
    </source>
</evidence>
<dbReference type="STRING" id="573729.G2QEA8"/>
<dbReference type="InterPro" id="IPR051089">
    <property type="entry name" value="prtT"/>
</dbReference>
<dbReference type="GO" id="GO:0008270">
    <property type="term" value="F:zinc ion binding"/>
    <property type="evidence" value="ECO:0007669"/>
    <property type="project" value="InterPro"/>
</dbReference>
<dbReference type="GeneID" id="11507562"/>
<dbReference type="SMART" id="SM00066">
    <property type="entry name" value="GAL4"/>
    <property type="match status" value="1"/>
</dbReference>
<name>G2QEA8_THET4</name>
<evidence type="ECO:0000256" key="3">
    <source>
        <dbReference type="ARBA" id="ARBA00023125"/>
    </source>
</evidence>
<feature type="domain" description="Zn(2)-C6 fungal-type" evidence="7">
    <location>
        <begin position="21"/>
        <end position="52"/>
    </location>
</feature>
<keyword evidence="2" id="KW-0805">Transcription regulation</keyword>
<keyword evidence="3" id="KW-0238">DNA-binding</keyword>
<dbReference type="InterPro" id="IPR036864">
    <property type="entry name" value="Zn2-C6_fun-type_DNA-bd_sf"/>
</dbReference>
<dbReference type="PANTHER" id="PTHR31845:SF10">
    <property type="entry name" value="ZN(II)2CYS6 TRANSCRIPTION FACTOR (EUROFUNG)"/>
    <property type="match status" value="1"/>
</dbReference>
<evidence type="ECO:0000256" key="6">
    <source>
        <dbReference type="SAM" id="MobiDB-lite"/>
    </source>
</evidence>
<dbReference type="OrthoDB" id="1600564at2759"/>
<dbReference type="InterPro" id="IPR001138">
    <property type="entry name" value="Zn2Cys6_DnaBD"/>
</dbReference>
<keyword evidence="9" id="KW-1185">Reference proteome</keyword>
<feature type="region of interest" description="Disordered" evidence="6">
    <location>
        <begin position="48"/>
        <end position="71"/>
    </location>
</feature>
<evidence type="ECO:0000259" key="7">
    <source>
        <dbReference type="PROSITE" id="PS00463"/>
    </source>
</evidence>
<feature type="compositionally biased region" description="Polar residues" evidence="6">
    <location>
        <begin position="184"/>
        <end position="206"/>
    </location>
</feature>
<accession>G2QEA8</accession>
<dbReference type="PROSITE" id="PS00463">
    <property type="entry name" value="ZN2_CY6_FUNGAL_1"/>
    <property type="match status" value="1"/>
</dbReference>
<evidence type="ECO:0000313" key="9">
    <source>
        <dbReference type="Proteomes" id="UP000007322"/>
    </source>
</evidence>
<dbReference type="eggNOG" id="ENOG502SN12">
    <property type="taxonomic scope" value="Eukaryota"/>
</dbReference>
<protein>
    <recommendedName>
        <fullName evidence="7">Zn(2)-C6 fungal-type domain-containing protein</fullName>
    </recommendedName>
</protein>
<dbReference type="HOGENOM" id="CLU_006524_10_0_1"/>
<dbReference type="AlphaFoldDB" id="G2QEA8"/>
<gene>
    <name evidence="8" type="ORF">MYCTH_2304154</name>
</gene>
<dbReference type="CDD" id="cd12148">
    <property type="entry name" value="fungal_TF_MHR"/>
    <property type="match status" value="1"/>
</dbReference>
<reference evidence="8 9" key="1">
    <citation type="journal article" date="2011" name="Nat. Biotechnol.">
        <title>Comparative genomic analysis of the thermophilic biomass-degrading fungi Myceliophthora thermophila and Thielavia terrestris.</title>
        <authorList>
            <person name="Berka R.M."/>
            <person name="Grigoriev I.V."/>
            <person name="Otillar R."/>
            <person name="Salamov A."/>
            <person name="Grimwood J."/>
            <person name="Reid I."/>
            <person name="Ishmael N."/>
            <person name="John T."/>
            <person name="Darmond C."/>
            <person name="Moisan M.-C."/>
            <person name="Henrissat B."/>
            <person name="Coutinho P.M."/>
            <person name="Lombard V."/>
            <person name="Natvig D.O."/>
            <person name="Lindquist E."/>
            <person name="Schmutz J."/>
            <person name="Lucas S."/>
            <person name="Harris P."/>
            <person name="Powlowski J."/>
            <person name="Bellemare A."/>
            <person name="Taylor D."/>
            <person name="Butler G."/>
            <person name="de Vries R.P."/>
            <person name="Allijn I.E."/>
            <person name="van den Brink J."/>
            <person name="Ushinsky S."/>
            <person name="Storms R."/>
            <person name="Powell A.J."/>
            <person name="Paulsen I.T."/>
            <person name="Elbourne L.D.H."/>
            <person name="Baker S.E."/>
            <person name="Magnuson J."/>
            <person name="LaBoissiere S."/>
            <person name="Clutterbuck A.J."/>
            <person name="Martinez D."/>
            <person name="Wogulis M."/>
            <person name="de Leon A.L."/>
            <person name="Rey M.W."/>
            <person name="Tsang A."/>
        </authorList>
    </citation>
    <scope>NUCLEOTIDE SEQUENCE [LARGE SCALE GENOMIC DNA]</scope>
    <source>
        <strain evidence="9">ATCC 42464 / BCRC 31852 / DSM 1799</strain>
    </source>
</reference>
<dbReference type="EMBL" id="CP003004">
    <property type="protein sequence ID" value="AEO57691.1"/>
    <property type="molecule type" value="Genomic_DNA"/>
</dbReference>
<proteinExistence type="predicted"/>
<dbReference type="Proteomes" id="UP000007322">
    <property type="component" value="Chromosome 3"/>
</dbReference>
<feature type="region of interest" description="Disordered" evidence="6">
    <location>
        <begin position="177"/>
        <end position="217"/>
    </location>
</feature>
<dbReference type="GO" id="GO:0005634">
    <property type="term" value="C:nucleus"/>
    <property type="evidence" value="ECO:0007669"/>
    <property type="project" value="UniProtKB-SubCell"/>
</dbReference>
<dbReference type="OMA" id="FLWKAVM"/>
<evidence type="ECO:0000256" key="2">
    <source>
        <dbReference type="ARBA" id="ARBA00023015"/>
    </source>
</evidence>
<evidence type="ECO:0000256" key="5">
    <source>
        <dbReference type="ARBA" id="ARBA00023242"/>
    </source>
</evidence>
<feature type="region of interest" description="Disordered" evidence="6">
    <location>
        <begin position="595"/>
        <end position="624"/>
    </location>
</feature>
<dbReference type="KEGG" id="mtm:MYCTH_2304154"/>
<dbReference type="GO" id="GO:0000976">
    <property type="term" value="F:transcription cis-regulatory region binding"/>
    <property type="evidence" value="ECO:0007669"/>
    <property type="project" value="TreeGrafter"/>
</dbReference>
<evidence type="ECO:0000313" key="8">
    <source>
        <dbReference type="EMBL" id="AEO57691.1"/>
    </source>
</evidence>
<keyword evidence="5" id="KW-0539">Nucleus</keyword>
<dbReference type="GO" id="GO:0000981">
    <property type="term" value="F:DNA-binding transcription factor activity, RNA polymerase II-specific"/>
    <property type="evidence" value="ECO:0007669"/>
    <property type="project" value="InterPro"/>
</dbReference>
<organism evidence="8 9">
    <name type="scientific">Thermothelomyces thermophilus (strain ATCC 42464 / BCRC 31852 / DSM 1799)</name>
    <name type="common">Sporotrichum thermophile</name>
    <dbReference type="NCBI Taxonomy" id="573729"/>
    <lineage>
        <taxon>Eukaryota</taxon>
        <taxon>Fungi</taxon>
        <taxon>Dikarya</taxon>
        <taxon>Ascomycota</taxon>
        <taxon>Pezizomycotina</taxon>
        <taxon>Sordariomycetes</taxon>
        <taxon>Sordariomycetidae</taxon>
        <taxon>Sordariales</taxon>
        <taxon>Chaetomiaceae</taxon>
        <taxon>Thermothelomyces</taxon>
    </lineage>
</organism>
<keyword evidence="4" id="KW-0804">Transcription</keyword>
<dbReference type="SUPFAM" id="SSF57701">
    <property type="entry name" value="Zn2/Cys6 DNA-binding domain"/>
    <property type="match status" value="1"/>
</dbReference>
<dbReference type="PANTHER" id="PTHR31845">
    <property type="entry name" value="FINGER DOMAIN PROTEIN, PUTATIVE-RELATED"/>
    <property type="match status" value="1"/>
</dbReference>